<protein>
    <recommendedName>
        <fullName evidence="6">Cellular tumor antigen p53</fullName>
    </recommendedName>
    <alternativeName>
        <fullName evidence="18">Tumor suppressor p53</fullName>
    </alternativeName>
</protein>
<evidence type="ECO:0000256" key="20">
    <source>
        <dbReference type="SAM" id="MobiDB-lite"/>
    </source>
</evidence>
<evidence type="ECO:0000256" key="9">
    <source>
        <dbReference type="ARBA" id="ARBA00022703"/>
    </source>
</evidence>
<comment type="cofactor">
    <cofactor evidence="1">
        <name>Zn(2+)</name>
        <dbReference type="ChEBI" id="CHEBI:29105"/>
    </cofactor>
</comment>
<dbReference type="InterPro" id="IPR008967">
    <property type="entry name" value="p53-like_TF_DNA-bd_sf"/>
</dbReference>
<evidence type="ECO:0000256" key="7">
    <source>
        <dbReference type="ARBA" id="ARBA00022490"/>
    </source>
</evidence>
<keyword evidence="14" id="KW-0010">Activator</keyword>
<evidence type="ECO:0000256" key="4">
    <source>
        <dbReference type="ARBA" id="ARBA00006167"/>
    </source>
</evidence>
<dbReference type="EMBL" id="JAHRIP010060308">
    <property type="protein sequence ID" value="MEQ2304823.1"/>
    <property type="molecule type" value="Genomic_DNA"/>
</dbReference>
<evidence type="ECO:0000256" key="6">
    <source>
        <dbReference type="ARBA" id="ARBA00017135"/>
    </source>
</evidence>
<evidence type="ECO:0000313" key="22">
    <source>
        <dbReference type="EMBL" id="MEQ2304823.1"/>
    </source>
</evidence>
<dbReference type="InterPro" id="IPR029021">
    <property type="entry name" value="Prot-tyrosine_phosphatase-like"/>
</dbReference>
<feature type="non-terminal residue" evidence="22">
    <location>
        <position position="1"/>
    </location>
</feature>
<comment type="caution">
    <text evidence="22">The sequence shown here is derived from an EMBL/GenBank/DDBJ whole genome shotgun (WGS) entry which is preliminary data.</text>
</comment>
<name>A0ABV0ZF13_9TELE</name>
<dbReference type="PANTHER" id="PTHR11447:SF6">
    <property type="entry name" value="CELLULAR TUMOR ANTIGEN P53"/>
    <property type="match status" value="1"/>
</dbReference>
<evidence type="ECO:0000256" key="14">
    <source>
        <dbReference type="ARBA" id="ARBA00023159"/>
    </source>
</evidence>
<dbReference type="PRINTS" id="PR00386">
    <property type="entry name" value="P53SUPPRESSR"/>
</dbReference>
<evidence type="ECO:0000256" key="3">
    <source>
        <dbReference type="ARBA" id="ARBA00004496"/>
    </source>
</evidence>
<evidence type="ECO:0000256" key="13">
    <source>
        <dbReference type="ARBA" id="ARBA00023125"/>
    </source>
</evidence>
<dbReference type="SUPFAM" id="SSF49417">
    <property type="entry name" value="p53-like transcription factors"/>
    <property type="match status" value="1"/>
</dbReference>
<evidence type="ECO:0000256" key="2">
    <source>
        <dbReference type="ARBA" id="ARBA00004123"/>
    </source>
</evidence>
<evidence type="ECO:0000256" key="16">
    <source>
        <dbReference type="ARBA" id="ARBA00023242"/>
    </source>
</evidence>
<keyword evidence="8" id="KW-0597">Phosphoprotein</keyword>
<dbReference type="Pfam" id="PF00870">
    <property type="entry name" value="P53"/>
    <property type="match status" value="1"/>
</dbReference>
<evidence type="ECO:0000256" key="19">
    <source>
        <dbReference type="ARBA" id="ARBA00045328"/>
    </source>
</evidence>
<keyword evidence="13" id="KW-0238">DNA-binding</keyword>
<feature type="region of interest" description="Disordered" evidence="20">
    <location>
        <begin position="232"/>
        <end position="256"/>
    </location>
</feature>
<evidence type="ECO:0000256" key="12">
    <source>
        <dbReference type="ARBA" id="ARBA00023015"/>
    </source>
</evidence>
<dbReference type="InterPro" id="IPR002117">
    <property type="entry name" value="p53_tumour_suppressor"/>
</dbReference>
<keyword evidence="11" id="KW-0862">Zinc</keyword>
<evidence type="ECO:0000259" key="21">
    <source>
        <dbReference type="Pfam" id="PF00870"/>
    </source>
</evidence>
<keyword evidence="7" id="KW-0963">Cytoplasm</keyword>
<comment type="function">
    <text evidence="19">Multifunctional transcription factor that induces cell cycle arrest, DNA repair or apoptosis upon binding to its target DNA sequence. Acts as a tumor suppressor in many tumor types; induces growth arrest or apoptosis depending on the physiological circumstances and cell type. Negatively regulates cell division by controlling expression of a set of genes required for this process. One of the activated genes is an inhibitor of cyclin-dependent kinases. Apoptosis induction seems to be mediated either by stimulation of BAX and FAS antigen expression, or by repression of Bcl-2 expression.</text>
</comment>
<evidence type="ECO:0000256" key="17">
    <source>
        <dbReference type="ARBA" id="ARBA00023306"/>
    </source>
</evidence>
<comment type="subunit">
    <text evidence="5">Binds DNA as a homotetramer.</text>
</comment>
<keyword evidence="10" id="KW-0479">Metal-binding</keyword>
<evidence type="ECO:0000256" key="8">
    <source>
        <dbReference type="ARBA" id="ARBA00022553"/>
    </source>
</evidence>
<feature type="domain" description="p53 DNA-binding" evidence="21">
    <location>
        <begin position="186"/>
        <end position="236"/>
    </location>
</feature>
<keyword evidence="17" id="KW-0131">Cell cycle</keyword>
<reference evidence="22 23" key="1">
    <citation type="submission" date="2021-06" db="EMBL/GenBank/DDBJ databases">
        <authorList>
            <person name="Palmer J.M."/>
        </authorList>
    </citation>
    <scope>NUCLEOTIDE SEQUENCE [LARGE SCALE GENOMIC DNA]</scope>
    <source>
        <strain evidence="22 23">AS_MEX2019</strain>
        <tissue evidence="22">Muscle</tissue>
    </source>
</reference>
<keyword evidence="16" id="KW-0539">Nucleus</keyword>
<evidence type="ECO:0000256" key="1">
    <source>
        <dbReference type="ARBA" id="ARBA00001947"/>
    </source>
</evidence>
<dbReference type="SUPFAM" id="SSF52799">
    <property type="entry name" value="(Phosphotyrosine protein) phosphatases II"/>
    <property type="match status" value="1"/>
</dbReference>
<keyword evidence="9" id="KW-0053">Apoptosis</keyword>
<evidence type="ECO:0000256" key="10">
    <source>
        <dbReference type="ARBA" id="ARBA00022723"/>
    </source>
</evidence>
<evidence type="ECO:0000256" key="11">
    <source>
        <dbReference type="ARBA" id="ARBA00022833"/>
    </source>
</evidence>
<accession>A0ABV0ZF13</accession>
<comment type="subcellular location">
    <subcellularLocation>
        <location evidence="3">Cytoplasm</location>
    </subcellularLocation>
    <subcellularLocation>
        <location evidence="2">Nucleus</location>
    </subcellularLocation>
</comment>
<gene>
    <name evidence="22" type="ORF">AMECASPLE_031347</name>
</gene>
<organism evidence="22 23">
    <name type="scientific">Ameca splendens</name>
    <dbReference type="NCBI Taxonomy" id="208324"/>
    <lineage>
        <taxon>Eukaryota</taxon>
        <taxon>Metazoa</taxon>
        <taxon>Chordata</taxon>
        <taxon>Craniata</taxon>
        <taxon>Vertebrata</taxon>
        <taxon>Euteleostomi</taxon>
        <taxon>Actinopterygii</taxon>
        <taxon>Neopterygii</taxon>
        <taxon>Teleostei</taxon>
        <taxon>Neoteleostei</taxon>
        <taxon>Acanthomorphata</taxon>
        <taxon>Ovalentaria</taxon>
        <taxon>Atherinomorphae</taxon>
        <taxon>Cyprinodontiformes</taxon>
        <taxon>Goodeidae</taxon>
        <taxon>Ameca</taxon>
    </lineage>
</organism>
<keyword evidence="12" id="KW-0805">Transcription regulation</keyword>
<comment type="similarity">
    <text evidence="4">Belongs to the p53 family.</text>
</comment>
<evidence type="ECO:0000256" key="15">
    <source>
        <dbReference type="ARBA" id="ARBA00023163"/>
    </source>
</evidence>
<keyword evidence="15" id="KW-0804">Transcription</keyword>
<feature type="compositionally biased region" description="Basic and acidic residues" evidence="20">
    <location>
        <begin position="232"/>
        <end position="241"/>
    </location>
</feature>
<sequence>SQIRIQMKQQRPRVLQRRLHLRSASDVAGVLEETQMLQISHMKEVDTLRHAEAWPSLFDTFVEWELERRKKEEEQGLMTKEEGGSCPELIKPFCEDLDQWLSEDEQHVAAIHCKAGKGCTGVMICAYLDGGHLSPQLPARNLWYKLFTLPQKISFPPREKWSDFSFDVDCGLTGSGQCHSTDTVRDQMCNSSCVGGMNQRPILTVLTLERPEGEVLGRRCFAVRVCACPGKTEEENKEKNGTKQMKKRKSAPAPDT</sequence>
<evidence type="ECO:0000256" key="5">
    <source>
        <dbReference type="ARBA" id="ARBA00011393"/>
    </source>
</evidence>
<dbReference type="Gene3D" id="3.90.190.10">
    <property type="entry name" value="Protein tyrosine phosphatase superfamily"/>
    <property type="match status" value="1"/>
</dbReference>
<dbReference type="Gene3D" id="2.60.40.720">
    <property type="match status" value="1"/>
</dbReference>
<dbReference type="InterPro" id="IPR011615">
    <property type="entry name" value="p53_DNA-bd"/>
</dbReference>
<dbReference type="InterPro" id="IPR012346">
    <property type="entry name" value="p53/RUNT-type_TF_DNA-bd_sf"/>
</dbReference>
<proteinExistence type="inferred from homology"/>
<dbReference type="Proteomes" id="UP001469553">
    <property type="component" value="Unassembled WGS sequence"/>
</dbReference>
<keyword evidence="23" id="KW-1185">Reference proteome</keyword>
<evidence type="ECO:0000313" key="23">
    <source>
        <dbReference type="Proteomes" id="UP001469553"/>
    </source>
</evidence>
<dbReference type="PANTHER" id="PTHR11447">
    <property type="entry name" value="CELLULAR TUMOR ANTIGEN P53"/>
    <property type="match status" value="1"/>
</dbReference>
<evidence type="ECO:0000256" key="18">
    <source>
        <dbReference type="ARBA" id="ARBA00031653"/>
    </source>
</evidence>